<dbReference type="InterPro" id="IPR047873">
    <property type="entry name" value="Ribosomal_uL16"/>
</dbReference>
<evidence type="ECO:0000256" key="6">
    <source>
        <dbReference type="RuleBase" id="RU004413"/>
    </source>
</evidence>
<comment type="similarity">
    <text evidence="1 6">Belongs to the universal ribosomal protein uL16 family.</text>
</comment>
<dbReference type="Pfam" id="PF00252">
    <property type="entry name" value="Ribosomal_L16"/>
    <property type="match status" value="1"/>
</dbReference>
<sequence>MLQPKRTKYRKQFRGRMRGAAIAGSTVNSGEVGLKAMEPAWITARQIESARVAITRHLKRGGQVWVRVFPDKSVTKKPAETRMGGGKAGVDFWVAVVKPGRIMFEVSGVPHNEAVDALRLASQKLPIATKVVFRDRLATAVSNAAA</sequence>
<dbReference type="GO" id="GO:0003735">
    <property type="term" value="F:structural constituent of ribosome"/>
    <property type="evidence" value="ECO:0007669"/>
    <property type="project" value="InterPro"/>
</dbReference>
<dbReference type="EMBL" id="CASHTH010003559">
    <property type="protein sequence ID" value="CAI8046356.1"/>
    <property type="molecule type" value="Genomic_DNA"/>
</dbReference>
<dbReference type="SUPFAM" id="SSF54686">
    <property type="entry name" value="Ribosomal protein L16p/L10e"/>
    <property type="match status" value="1"/>
</dbReference>
<dbReference type="GO" id="GO:0006412">
    <property type="term" value="P:translation"/>
    <property type="evidence" value="ECO:0007669"/>
    <property type="project" value="InterPro"/>
</dbReference>
<dbReference type="FunFam" id="3.90.1170.10:FF:000001">
    <property type="entry name" value="50S ribosomal protein L16"/>
    <property type="match status" value="1"/>
</dbReference>
<dbReference type="CDD" id="cd01433">
    <property type="entry name" value="Ribosomal_L16_L10e"/>
    <property type="match status" value="1"/>
</dbReference>
<evidence type="ECO:0000256" key="3">
    <source>
        <dbReference type="ARBA" id="ARBA00023274"/>
    </source>
</evidence>
<evidence type="ECO:0000256" key="1">
    <source>
        <dbReference type="ARBA" id="ARBA00008931"/>
    </source>
</evidence>
<protein>
    <recommendedName>
        <fullName evidence="4">Large ribosomal subunit protein uL16m</fullName>
    </recommendedName>
    <alternativeName>
        <fullName evidence="5">39S ribosomal protein L16, mitochondrial</fullName>
    </alternativeName>
</protein>
<dbReference type="PANTHER" id="PTHR12220">
    <property type="entry name" value="50S/60S RIBOSOMAL PROTEIN L16"/>
    <property type="match status" value="1"/>
</dbReference>
<keyword evidence="8" id="KW-1185">Reference proteome</keyword>
<gene>
    <name evidence="7" type="ORF">GBAR_LOCUS25634</name>
</gene>
<dbReference type="GO" id="GO:0022625">
    <property type="term" value="C:cytosolic large ribosomal subunit"/>
    <property type="evidence" value="ECO:0007669"/>
    <property type="project" value="TreeGrafter"/>
</dbReference>
<dbReference type="InterPro" id="IPR020798">
    <property type="entry name" value="Ribosomal_uL16_CS"/>
</dbReference>
<comment type="caution">
    <text evidence="7">The sequence shown here is derived from an EMBL/GenBank/DDBJ whole genome shotgun (WGS) entry which is preliminary data.</text>
</comment>
<dbReference type="HAMAP" id="MF_01342">
    <property type="entry name" value="Ribosomal_uL16"/>
    <property type="match status" value="1"/>
</dbReference>
<evidence type="ECO:0000313" key="8">
    <source>
        <dbReference type="Proteomes" id="UP001174909"/>
    </source>
</evidence>
<evidence type="ECO:0000313" key="7">
    <source>
        <dbReference type="EMBL" id="CAI8046356.1"/>
    </source>
</evidence>
<dbReference type="AlphaFoldDB" id="A0AA35TG56"/>
<dbReference type="GO" id="GO:0019843">
    <property type="term" value="F:rRNA binding"/>
    <property type="evidence" value="ECO:0007669"/>
    <property type="project" value="InterPro"/>
</dbReference>
<evidence type="ECO:0000256" key="4">
    <source>
        <dbReference type="ARBA" id="ARBA00035302"/>
    </source>
</evidence>
<dbReference type="PANTHER" id="PTHR12220:SF13">
    <property type="entry name" value="LARGE RIBOSOMAL SUBUNIT PROTEIN UL16M"/>
    <property type="match status" value="1"/>
</dbReference>
<reference evidence="7" key="1">
    <citation type="submission" date="2023-03" db="EMBL/GenBank/DDBJ databases">
        <authorList>
            <person name="Steffen K."/>
            <person name="Cardenas P."/>
        </authorList>
    </citation>
    <scope>NUCLEOTIDE SEQUENCE</scope>
</reference>
<keyword evidence="2 6" id="KW-0689">Ribosomal protein</keyword>
<dbReference type="InterPro" id="IPR036920">
    <property type="entry name" value="Ribosomal_uL16_sf"/>
</dbReference>
<proteinExistence type="inferred from homology"/>
<evidence type="ECO:0000256" key="5">
    <source>
        <dbReference type="ARBA" id="ARBA00035440"/>
    </source>
</evidence>
<keyword evidence="3 6" id="KW-0687">Ribonucleoprotein</keyword>
<dbReference type="InterPro" id="IPR016180">
    <property type="entry name" value="Ribosomal_uL16_dom"/>
</dbReference>
<name>A0AA35TG56_GEOBA</name>
<dbReference type="PROSITE" id="PS00586">
    <property type="entry name" value="RIBOSOMAL_L16_1"/>
    <property type="match status" value="1"/>
</dbReference>
<evidence type="ECO:0000256" key="2">
    <source>
        <dbReference type="ARBA" id="ARBA00022980"/>
    </source>
</evidence>
<dbReference type="PRINTS" id="PR00060">
    <property type="entry name" value="RIBOSOMALL16"/>
</dbReference>
<dbReference type="Gene3D" id="3.90.1170.10">
    <property type="entry name" value="Ribosomal protein L10e/L16"/>
    <property type="match status" value="1"/>
</dbReference>
<organism evidence="7 8">
    <name type="scientific">Geodia barretti</name>
    <name type="common">Barrett's horny sponge</name>
    <dbReference type="NCBI Taxonomy" id="519541"/>
    <lineage>
        <taxon>Eukaryota</taxon>
        <taxon>Metazoa</taxon>
        <taxon>Porifera</taxon>
        <taxon>Demospongiae</taxon>
        <taxon>Heteroscleromorpha</taxon>
        <taxon>Tetractinellida</taxon>
        <taxon>Astrophorina</taxon>
        <taxon>Geodiidae</taxon>
        <taxon>Geodia</taxon>
    </lineage>
</organism>
<dbReference type="Proteomes" id="UP001174909">
    <property type="component" value="Unassembled WGS sequence"/>
</dbReference>
<accession>A0AA35TG56</accession>
<dbReference type="InterPro" id="IPR000114">
    <property type="entry name" value="Ribosomal_uL16_bact-type"/>
</dbReference>
<dbReference type="NCBIfam" id="TIGR01164">
    <property type="entry name" value="rplP_bact"/>
    <property type="match status" value="1"/>
</dbReference>